<proteinExistence type="predicted"/>
<dbReference type="OrthoDB" id="588261at2759"/>
<evidence type="ECO:0000256" key="4">
    <source>
        <dbReference type="ARBA" id="ARBA00022723"/>
    </source>
</evidence>
<keyword evidence="4" id="KW-0479">Metal-binding</keyword>
<accession>A0A0M4EGU8</accession>
<keyword evidence="5 8" id="KW-1133">Transmembrane helix</keyword>
<keyword evidence="2" id="KW-0349">Heme</keyword>
<name>A0A0M4EGU8_DROBS</name>
<dbReference type="GO" id="GO:0009055">
    <property type="term" value="F:electron transfer activity"/>
    <property type="evidence" value="ECO:0007669"/>
    <property type="project" value="InterPro"/>
</dbReference>
<keyword evidence="6" id="KW-0408">Iron</keyword>
<dbReference type="InterPro" id="IPR014314">
    <property type="entry name" value="Succ_DH_cytb556"/>
</dbReference>
<dbReference type="PANTHER" id="PTHR10978">
    <property type="entry name" value="SUCCINATE DEHYDROGENASE CYTOCHROME B560 SUBUNIT"/>
    <property type="match status" value="1"/>
</dbReference>
<dbReference type="GO" id="GO:0006121">
    <property type="term" value="P:mitochondrial electron transport, succinate to ubiquinone"/>
    <property type="evidence" value="ECO:0007669"/>
    <property type="project" value="TreeGrafter"/>
</dbReference>
<dbReference type="STRING" id="30019.A0A0M4EGU8"/>
<evidence type="ECO:0000256" key="7">
    <source>
        <dbReference type="ARBA" id="ARBA00023136"/>
    </source>
</evidence>
<dbReference type="Proteomes" id="UP000494163">
    <property type="component" value="Chromosome 3R"/>
</dbReference>
<evidence type="ECO:0000256" key="6">
    <source>
        <dbReference type="ARBA" id="ARBA00023004"/>
    </source>
</evidence>
<evidence type="ECO:0000256" key="8">
    <source>
        <dbReference type="SAM" id="Phobius"/>
    </source>
</evidence>
<keyword evidence="3 8" id="KW-0812">Transmembrane</keyword>
<dbReference type="InterPro" id="IPR000701">
    <property type="entry name" value="SuccDH_FuR_B_TM-su"/>
</dbReference>
<organism evidence="9 10">
    <name type="scientific">Drosophila busckii</name>
    <name type="common">Fruit fly</name>
    <dbReference type="NCBI Taxonomy" id="30019"/>
    <lineage>
        <taxon>Eukaryota</taxon>
        <taxon>Metazoa</taxon>
        <taxon>Ecdysozoa</taxon>
        <taxon>Arthropoda</taxon>
        <taxon>Hexapoda</taxon>
        <taxon>Insecta</taxon>
        <taxon>Pterygota</taxon>
        <taxon>Neoptera</taxon>
        <taxon>Endopterygota</taxon>
        <taxon>Diptera</taxon>
        <taxon>Brachycera</taxon>
        <taxon>Muscomorpha</taxon>
        <taxon>Ephydroidea</taxon>
        <taxon>Drosophilidae</taxon>
        <taxon>Drosophila</taxon>
    </lineage>
</organism>
<keyword evidence="7 8" id="KW-0472">Membrane</keyword>
<gene>
    <name evidence="9" type="ORF">Dbus_chr3Rg171</name>
</gene>
<sequence length="218" mass="24097">MFRVHANTCKRQLFSCKFLGKCLYDKFVQCSKAAEHTTMLSRSFAAQCGPKTKIAIKLMPAFAKPKLSYDQKNMRLGRELAPHLKIYKKQLTSALSILIRISGCILCVGVWIIGLSGLLCDCSLNAVAKEMEQCELAAKLLNVGKVLLALPLAYHLVGGTRHLIWYFNVFLSKPQIYATGYLAIVLTFVLAAAIATLDFGSDEAAKLKEPEPEPAKKK</sequence>
<comment type="subcellular location">
    <subcellularLocation>
        <location evidence="1">Membrane</location>
    </subcellularLocation>
</comment>
<dbReference type="NCBIfam" id="TIGR02970">
    <property type="entry name" value="succ_dehyd_cytB"/>
    <property type="match status" value="1"/>
</dbReference>
<dbReference type="GO" id="GO:0005739">
    <property type="term" value="C:mitochondrion"/>
    <property type="evidence" value="ECO:0007669"/>
    <property type="project" value="GOC"/>
</dbReference>
<dbReference type="Pfam" id="PF01127">
    <property type="entry name" value="Sdh_cyt"/>
    <property type="match status" value="1"/>
</dbReference>
<dbReference type="EMBL" id="CP012526">
    <property type="protein sequence ID" value="ALC45421.1"/>
    <property type="molecule type" value="Genomic_DNA"/>
</dbReference>
<dbReference type="CDD" id="cd03499">
    <property type="entry name" value="SQR_TypeC_SdhC"/>
    <property type="match status" value="1"/>
</dbReference>
<evidence type="ECO:0000256" key="2">
    <source>
        <dbReference type="ARBA" id="ARBA00022617"/>
    </source>
</evidence>
<evidence type="ECO:0000256" key="5">
    <source>
        <dbReference type="ARBA" id="ARBA00022989"/>
    </source>
</evidence>
<feature type="transmembrane region" description="Helical" evidence="8">
    <location>
        <begin position="177"/>
        <end position="199"/>
    </location>
</feature>
<evidence type="ECO:0000256" key="1">
    <source>
        <dbReference type="ARBA" id="ARBA00004370"/>
    </source>
</evidence>
<dbReference type="GO" id="GO:0046872">
    <property type="term" value="F:metal ion binding"/>
    <property type="evidence" value="ECO:0007669"/>
    <property type="project" value="UniProtKB-KW"/>
</dbReference>
<evidence type="ECO:0000313" key="9">
    <source>
        <dbReference type="EMBL" id="ALC45421.1"/>
    </source>
</evidence>
<dbReference type="SUPFAM" id="SSF81343">
    <property type="entry name" value="Fumarate reductase respiratory complex transmembrane subunits"/>
    <property type="match status" value="1"/>
</dbReference>
<evidence type="ECO:0000256" key="3">
    <source>
        <dbReference type="ARBA" id="ARBA00022692"/>
    </source>
</evidence>
<dbReference type="OMA" id="FRVHANT"/>
<protein>
    <submittedName>
        <fullName evidence="9">SdhC</fullName>
    </submittedName>
</protein>
<feature type="transmembrane region" description="Helical" evidence="8">
    <location>
        <begin position="97"/>
        <end position="119"/>
    </location>
</feature>
<dbReference type="InterPro" id="IPR034804">
    <property type="entry name" value="SQR/QFR_C/D"/>
</dbReference>
<dbReference type="AlphaFoldDB" id="A0A0M4EGU8"/>
<evidence type="ECO:0000313" key="10">
    <source>
        <dbReference type="Proteomes" id="UP000494163"/>
    </source>
</evidence>
<dbReference type="GO" id="GO:0006099">
    <property type="term" value="P:tricarboxylic acid cycle"/>
    <property type="evidence" value="ECO:0007669"/>
    <property type="project" value="InterPro"/>
</dbReference>
<dbReference type="GO" id="GO:0016020">
    <property type="term" value="C:membrane"/>
    <property type="evidence" value="ECO:0007669"/>
    <property type="project" value="UniProtKB-SubCell"/>
</dbReference>
<dbReference type="PANTHER" id="PTHR10978:SF5">
    <property type="entry name" value="SUCCINATE DEHYDROGENASE CYTOCHROME B560 SUBUNIT, MITOCHONDRIAL"/>
    <property type="match status" value="1"/>
</dbReference>
<keyword evidence="10" id="KW-1185">Reference proteome</keyword>
<dbReference type="Gene3D" id="1.20.1300.10">
    <property type="entry name" value="Fumarate reductase/succinate dehydrogenase, transmembrane subunit"/>
    <property type="match status" value="1"/>
</dbReference>
<reference evidence="9 10" key="1">
    <citation type="submission" date="2015-08" db="EMBL/GenBank/DDBJ databases">
        <title>Ancestral chromatin configuration constrains chromatin evolution on differentiating sex chromosomes in Drosophila.</title>
        <authorList>
            <person name="Zhou Q."/>
            <person name="Bachtrog D."/>
        </authorList>
    </citation>
    <scope>NUCLEOTIDE SEQUENCE [LARGE SCALE GENOMIC DNA]</scope>
    <source>
        <tissue evidence="9">Whole larvae</tissue>
    </source>
</reference>